<accession>A0A2M3ZQP6</accession>
<organism evidence="3">
    <name type="scientific">Anopheles braziliensis</name>
    <dbReference type="NCBI Taxonomy" id="58242"/>
    <lineage>
        <taxon>Eukaryota</taxon>
        <taxon>Metazoa</taxon>
        <taxon>Ecdysozoa</taxon>
        <taxon>Arthropoda</taxon>
        <taxon>Hexapoda</taxon>
        <taxon>Insecta</taxon>
        <taxon>Pterygota</taxon>
        <taxon>Neoptera</taxon>
        <taxon>Endopterygota</taxon>
        <taxon>Diptera</taxon>
        <taxon>Nematocera</taxon>
        <taxon>Culicoidea</taxon>
        <taxon>Culicidae</taxon>
        <taxon>Anophelinae</taxon>
        <taxon>Anopheles</taxon>
    </lineage>
</organism>
<evidence type="ECO:0000256" key="2">
    <source>
        <dbReference type="SAM" id="SignalP"/>
    </source>
</evidence>
<feature type="signal peptide" evidence="2">
    <location>
        <begin position="1"/>
        <end position="25"/>
    </location>
</feature>
<reference evidence="3" key="1">
    <citation type="submission" date="2018-01" db="EMBL/GenBank/DDBJ databases">
        <title>An insight into the sialome of Amazonian anophelines.</title>
        <authorList>
            <person name="Ribeiro J.M."/>
            <person name="Scarpassa V."/>
            <person name="Calvo E."/>
        </authorList>
    </citation>
    <scope>NUCLEOTIDE SEQUENCE</scope>
    <source>
        <tissue evidence="3">Salivary glands</tissue>
    </source>
</reference>
<proteinExistence type="predicted"/>
<dbReference type="AlphaFoldDB" id="A0A2M3ZQP6"/>
<dbReference type="EMBL" id="GGFM01010072">
    <property type="protein sequence ID" value="MBW30823.1"/>
    <property type="molecule type" value="Transcribed_RNA"/>
</dbReference>
<feature type="region of interest" description="Disordered" evidence="1">
    <location>
        <begin position="53"/>
        <end position="84"/>
    </location>
</feature>
<keyword evidence="2" id="KW-0732">Signal</keyword>
<name>A0A2M3ZQP6_9DIPT</name>
<feature type="chain" id="PRO_5014610673" evidence="2">
    <location>
        <begin position="26"/>
        <end position="84"/>
    </location>
</feature>
<protein>
    <submittedName>
        <fullName evidence="3">Putative secreted peptide</fullName>
    </submittedName>
</protein>
<feature type="compositionally biased region" description="Basic residues" evidence="1">
    <location>
        <begin position="62"/>
        <end position="78"/>
    </location>
</feature>
<evidence type="ECO:0000256" key="1">
    <source>
        <dbReference type="SAM" id="MobiDB-lite"/>
    </source>
</evidence>
<evidence type="ECO:0000313" key="3">
    <source>
        <dbReference type="EMBL" id="MBW30823.1"/>
    </source>
</evidence>
<sequence length="84" mass="9638">MTTEATGNLRLHPLSLTVALLLVRAREEVAPTTPTWQRQQPQQQQHLVAVEEMKITSARSSTSRRYRSGRTCPKRRKRSDPSVR</sequence>